<feature type="domain" description="EGF-like" evidence="2">
    <location>
        <begin position="11"/>
        <end position="48"/>
    </location>
</feature>
<dbReference type="SMART" id="SM00181">
    <property type="entry name" value="EGF"/>
    <property type="match status" value="1"/>
</dbReference>
<gene>
    <name evidence="3" type="ORF">MGAL_10B057234</name>
</gene>
<evidence type="ECO:0000313" key="3">
    <source>
        <dbReference type="EMBL" id="VDI41016.1"/>
    </source>
</evidence>
<comment type="caution">
    <text evidence="3">The sequence shown here is derived from an EMBL/GenBank/DDBJ whole genome shotgun (WGS) entry which is preliminary data.</text>
</comment>
<sequence>MSSLRIVIVLADNPCAANPCKNGGTCEVRPDYSYRCACTPNSKGSHCQCE</sequence>
<protein>
    <recommendedName>
        <fullName evidence="2">EGF-like domain-containing protein</fullName>
    </recommendedName>
</protein>
<dbReference type="AlphaFoldDB" id="A0A8B6EZB5"/>
<organism evidence="3 4">
    <name type="scientific">Mytilus galloprovincialis</name>
    <name type="common">Mediterranean mussel</name>
    <dbReference type="NCBI Taxonomy" id="29158"/>
    <lineage>
        <taxon>Eukaryota</taxon>
        <taxon>Metazoa</taxon>
        <taxon>Spiralia</taxon>
        <taxon>Lophotrochozoa</taxon>
        <taxon>Mollusca</taxon>
        <taxon>Bivalvia</taxon>
        <taxon>Autobranchia</taxon>
        <taxon>Pteriomorphia</taxon>
        <taxon>Mytilida</taxon>
        <taxon>Mytiloidea</taxon>
        <taxon>Mytilidae</taxon>
        <taxon>Mytilinae</taxon>
        <taxon>Mytilus</taxon>
    </lineage>
</organism>
<dbReference type="EMBL" id="UYJE01005858">
    <property type="protein sequence ID" value="VDI41016.1"/>
    <property type="molecule type" value="Genomic_DNA"/>
</dbReference>
<keyword evidence="4" id="KW-1185">Reference proteome</keyword>
<dbReference type="OrthoDB" id="10055367at2759"/>
<dbReference type="PROSITE" id="PS00022">
    <property type="entry name" value="EGF_1"/>
    <property type="match status" value="1"/>
</dbReference>
<dbReference type="Pfam" id="PF00008">
    <property type="entry name" value="EGF"/>
    <property type="match status" value="1"/>
</dbReference>
<comment type="caution">
    <text evidence="1">Lacks conserved residue(s) required for the propagation of feature annotation.</text>
</comment>
<evidence type="ECO:0000256" key="1">
    <source>
        <dbReference type="PROSITE-ProRule" id="PRU00076"/>
    </source>
</evidence>
<dbReference type="Proteomes" id="UP000596742">
    <property type="component" value="Unassembled WGS sequence"/>
</dbReference>
<dbReference type="InterPro" id="IPR000742">
    <property type="entry name" value="EGF"/>
</dbReference>
<reference evidence="3" key="1">
    <citation type="submission" date="2018-11" db="EMBL/GenBank/DDBJ databases">
        <authorList>
            <person name="Alioto T."/>
            <person name="Alioto T."/>
        </authorList>
    </citation>
    <scope>NUCLEOTIDE SEQUENCE</scope>
</reference>
<name>A0A8B6EZB5_MYTGA</name>
<evidence type="ECO:0000259" key="2">
    <source>
        <dbReference type="PROSITE" id="PS50026"/>
    </source>
</evidence>
<dbReference type="CDD" id="cd00054">
    <property type="entry name" value="EGF_CA"/>
    <property type="match status" value="1"/>
</dbReference>
<evidence type="ECO:0000313" key="4">
    <source>
        <dbReference type="Proteomes" id="UP000596742"/>
    </source>
</evidence>
<dbReference type="Gene3D" id="2.10.25.10">
    <property type="entry name" value="Laminin"/>
    <property type="match status" value="1"/>
</dbReference>
<accession>A0A8B6EZB5</accession>
<keyword evidence="1" id="KW-1015">Disulfide bond</keyword>
<dbReference type="FunFam" id="2.10.25.10:FF:000063">
    <property type="entry name" value="Slit guidance ligand 2"/>
    <property type="match status" value="1"/>
</dbReference>
<proteinExistence type="predicted"/>
<dbReference type="PROSITE" id="PS50026">
    <property type="entry name" value="EGF_3"/>
    <property type="match status" value="1"/>
</dbReference>
<dbReference type="SUPFAM" id="SSF57196">
    <property type="entry name" value="EGF/Laminin"/>
    <property type="match status" value="1"/>
</dbReference>
<keyword evidence="1" id="KW-0245">EGF-like domain</keyword>
<feature type="disulfide bond" evidence="1">
    <location>
        <begin position="38"/>
        <end position="47"/>
    </location>
</feature>